<evidence type="ECO:0000313" key="2">
    <source>
        <dbReference type="EMBL" id="ETO05455.1"/>
    </source>
</evidence>
<evidence type="ECO:0000256" key="1">
    <source>
        <dbReference type="SAM" id="Phobius"/>
    </source>
</evidence>
<evidence type="ECO:0000313" key="3">
    <source>
        <dbReference type="Proteomes" id="UP000023152"/>
    </source>
</evidence>
<keyword evidence="3" id="KW-1185">Reference proteome</keyword>
<keyword evidence="1" id="KW-1133">Transmembrane helix</keyword>
<dbReference type="Proteomes" id="UP000023152">
    <property type="component" value="Unassembled WGS sequence"/>
</dbReference>
<sequence length="300" mass="34155">IVNIFSFYSTKAISITVTDKIAPSINLHSTCPESWPKSEQLPLQARIDIDFHGCVAAAHNYTWNFTWTQKDSSNTITDITSRNGADERGIQIVNVPKLSSVGTYQFAVQMFFYNGLTKKLEISISDQCSVAIVHSDLQIVITGGNRLIPGSYSGIKLCCFFFPNPPPLPLKINFFLIMYFHVYVQYIWTPIFLFFFLKKGTICVIFLASKLAANSTYLFTATISHSSTDRNRTDSVYITTTSLTSSSSLNISHGFSFLSFSIHAQKTILGVYIYTYTHKLFFFFLKKKEGYRTYHMYKYQ</sequence>
<dbReference type="EMBL" id="ASPP01028109">
    <property type="protein sequence ID" value="ETO05455.1"/>
    <property type="molecule type" value="Genomic_DNA"/>
</dbReference>
<keyword evidence="1" id="KW-0472">Membrane</keyword>
<dbReference type="AlphaFoldDB" id="X6LXL4"/>
<organism evidence="2 3">
    <name type="scientific">Reticulomyxa filosa</name>
    <dbReference type="NCBI Taxonomy" id="46433"/>
    <lineage>
        <taxon>Eukaryota</taxon>
        <taxon>Sar</taxon>
        <taxon>Rhizaria</taxon>
        <taxon>Retaria</taxon>
        <taxon>Foraminifera</taxon>
        <taxon>Monothalamids</taxon>
        <taxon>Reticulomyxidae</taxon>
        <taxon>Reticulomyxa</taxon>
    </lineage>
</organism>
<feature type="non-terminal residue" evidence="2">
    <location>
        <position position="1"/>
    </location>
</feature>
<reference evidence="2 3" key="1">
    <citation type="journal article" date="2013" name="Curr. Biol.">
        <title>The Genome of the Foraminiferan Reticulomyxa filosa.</title>
        <authorList>
            <person name="Glockner G."/>
            <person name="Hulsmann N."/>
            <person name="Schleicher M."/>
            <person name="Noegel A.A."/>
            <person name="Eichinger L."/>
            <person name="Gallinger C."/>
            <person name="Pawlowski J."/>
            <person name="Sierra R."/>
            <person name="Euteneuer U."/>
            <person name="Pillet L."/>
            <person name="Moustafa A."/>
            <person name="Platzer M."/>
            <person name="Groth M."/>
            <person name="Szafranski K."/>
            <person name="Schliwa M."/>
        </authorList>
    </citation>
    <scope>NUCLEOTIDE SEQUENCE [LARGE SCALE GENOMIC DNA]</scope>
</reference>
<comment type="caution">
    <text evidence="2">The sequence shown here is derived from an EMBL/GenBank/DDBJ whole genome shotgun (WGS) entry which is preliminary data.</text>
</comment>
<proteinExistence type="predicted"/>
<feature type="transmembrane region" description="Helical" evidence="1">
    <location>
        <begin position="174"/>
        <end position="197"/>
    </location>
</feature>
<name>X6LXL4_RETFI</name>
<accession>X6LXL4</accession>
<keyword evidence="1" id="KW-0812">Transmembrane</keyword>
<protein>
    <submittedName>
        <fullName evidence="2">Uncharacterized protein</fullName>
    </submittedName>
</protein>
<gene>
    <name evidence="2" type="ORF">RFI_31942</name>
</gene>